<dbReference type="Proteomes" id="UP000053593">
    <property type="component" value="Unassembled WGS sequence"/>
</dbReference>
<evidence type="ECO:0000256" key="7">
    <source>
        <dbReference type="ARBA" id="ARBA00022989"/>
    </source>
</evidence>
<evidence type="ECO:0000256" key="3">
    <source>
        <dbReference type="ARBA" id="ARBA00005316"/>
    </source>
</evidence>
<evidence type="ECO:0000256" key="10">
    <source>
        <dbReference type="SAM" id="Phobius"/>
    </source>
</evidence>
<dbReference type="GO" id="GO:0016255">
    <property type="term" value="P:attachment of GPI anchor to protein"/>
    <property type="evidence" value="ECO:0007669"/>
    <property type="project" value="InterPro"/>
</dbReference>
<sequence length="502" mass="55630">MPFSRFRDPSSIFFQNDSVRRSIIASYWIIIILALPLWWKTTSIERLPLPTSQVYAQAEKRLRIPLHVCFDSKFSSQVDAVRRTLQNAADYLDVTATIGRECSQLGGSGYAVLPGDKLEIQERKLYYPPDVPVDNLANTLVSLIAPKMDLRAAQYSPRYRLSFTLLNEDGSTGQVISSWDIRQVIERHISPITSALGMLHNFTIESQVQFHAPLAFEPQSLPDGTFGLTQEDLTVFINSAEWTLSSSSSNDPVLHFVLFIPSAQRRPLSILNADGTPGASSAFLIPQWGGIVILNLPQPPPSSLHLTSDDLRPSFSAFSRQLLTLLGFPRLPPSISPSPSSSSLSQWQIDTLLHQRTHESVLRSHDTLRSTVKLVSQIEGMPVNAKVQSQVQGSLKALQELFSTVELGKININVESFQTLLDYSARALTLSSKAFFHPGMLAMLYFPAEHKYAVYTPLFASAMIPLAAAVVREIAAWRKERREGRVNANTNMNSGAGVAPAQ</sequence>
<evidence type="ECO:0000256" key="4">
    <source>
        <dbReference type="ARBA" id="ARBA00022502"/>
    </source>
</evidence>
<proteinExistence type="inferred from homology"/>
<dbReference type="OrthoDB" id="28748at2759"/>
<dbReference type="AlphaFoldDB" id="A0A0D0ANV4"/>
<dbReference type="GO" id="GO:0006506">
    <property type="term" value="P:GPI anchor biosynthetic process"/>
    <property type="evidence" value="ECO:0007669"/>
    <property type="project" value="UniProtKB-UniPathway"/>
</dbReference>
<evidence type="ECO:0000313" key="12">
    <source>
        <dbReference type="Proteomes" id="UP000053593"/>
    </source>
</evidence>
<evidence type="ECO:0000256" key="2">
    <source>
        <dbReference type="ARBA" id="ARBA00004687"/>
    </source>
</evidence>
<keyword evidence="7 10" id="KW-1133">Transmembrane helix</keyword>
<protein>
    <recommendedName>
        <fullName evidence="13">GPI transamidase component PIG-S</fullName>
    </recommendedName>
</protein>
<evidence type="ECO:0000256" key="1">
    <source>
        <dbReference type="ARBA" id="ARBA00004477"/>
    </source>
</evidence>
<evidence type="ECO:0000256" key="5">
    <source>
        <dbReference type="ARBA" id="ARBA00022692"/>
    </source>
</evidence>
<organism evidence="11 12">
    <name type="scientific">Collybiopsis luxurians FD-317 M1</name>
    <dbReference type="NCBI Taxonomy" id="944289"/>
    <lineage>
        <taxon>Eukaryota</taxon>
        <taxon>Fungi</taxon>
        <taxon>Dikarya</taxon>
        <taxon>Basidiomycota</taxon>
        <taxon>Agaricomycotina</taxon>
        <taxon>Agaricomycetes</taxon>
        <taxon>Agaricomycetidae</taxon>
        <taxon>Agaricales</taxon>
        <taxon>Marasmiineae</taxon>
        <taxon>Omphalotaceae</taxon>
        <taxon>Collybiopsis</taxon>
        <taxon>Collybiopsis luxurians</taxon>
    </lineage>
</organism>
<accession>A0A0D0ANV4</accession>
<feature type="transmembrane region" description="Helical" evidence="10">
    <location>
        <begin position="21"/>
        <end position="39"/>
    </location>
</feature>
<dbReference type="PANTHER" id="PTHR21072:SF13">
    <property type="entry name" value="GPI TRANSAMIDASE COMPONENT PIG-S"/>
    <property type="match status" value="1"/>
</dbReference>
<evidence type="ECO:0008006" key="13">
    <source>
        <dbReference type="Google" id="ProtNLM"/>
    </source>
</evidence>
<evidence type="ECO:0000313" key="11">
    <source>
        <dbReference type="EMBL" id="KIK51930.1"/>
    </source>
</evidence>
<comment type="subcellular location">
    <subcellularLocation>
        <location evidence="1">Endoplasmic reticulum membrane</location>
        <topology evidence="1">Multi-pass membrane protein</topology>
    </subcellularLocation>
</comment>
<dbReference type="InterPro" id="IPR019540">
    <property type="entry name" value="PtdIno-glycan_biosynth_class_S"/>
</dbReference>
<dbReference type="PANTHER" id="PTHR21072">
    <property type="entry name" value="GPI TRANSAMIDASE COMPONENT PIG-S"/>
    <property type="match status" value="1"/>
</dbReference>
<keyword evidence="8 10" id="KW-0472">Membrane</keyword>
<dbReference type="Pfam" id="PF10510">
    <property type="entry name" value="PIG-S"/>
    <property type="match status" value="2"/>
</dbReference>
<feature type="transmembrane region" description="Helical" evidence="10">
    <location>
        <begin position="452"/>
        <end position="471"/>
    </location>
</feature>
<evidence type="ECO:0000256" key="9">
    <source>
        <dbReference type="ARBA" id="ARBA00023180"/>
    </source>
</evidence>
<dbReference type="EMBL" id="KN834851">
    <property type="protein sequence ID" value="KIK51930.1"/>
    <property type="molecule type" value="Genomic_DNA"/>
</dbReference>
<keyword evidence="12" id="KW-1185">Reference proteome</keyword>
<dbReference type="UniPathway" id="UPA00196"/>
<dbReference type="HOGENOM" id="CLU_010026_3_1_1"/>
<keyword evidence="9" id="KW-0325">Glycoprotein</keyword>
<name>A0A0D0ANV4_9AGAR</name>
<reference evidence="11 12" key="1">
    <citation type="submission" date="2014-04" db="EMBL/GenBank/DDBJ databases">
        <title>Evolutionary Origins and Diversification of the Mycorrhizal Mutualists.</title>
        <authorList>
            <consortium name="DOE Joint Genome Institute"/>
            <consortium name="Mycorrhizal Genomics Consortium"/>
            <person name="Kohler A."/>
            <person name="Kuo A."/>
            <person name="Nagy L.G."/>
            <person name="Floudas D."/>
            <person name="Copeland A."/>
            <person name="Barry K.W."/>
            <person name="Cichocki N."/>
            <person name="Veneault-Fourrey C."/>
            <person name="LaButti K."/>
            <person name="Lindquist E.A."/>
            <person name="Lipzen A."/>
            <person name="Lundell T."/>
            <person name="Morin E."/>
            <person name="Murat C."/>
            <person name="Riley R."/>
            <person name="Ohm R."/>
            <person name="Sun H."/>
            <person name="Tunlid A."/>
            <person name="Henrissat B."/>
            <person name="Grigoriev I.V."/>
            <person name="Hibbett D.S."/>
            <person name="Martin F."/>
        </authorList>
    </citation>
    <scope>NUCLEOTIDE SEQUENCE [LARGE SCALE GENOMIC DNA]</scope>
    <source>
        <strain evidence="11 12">FD-317 M1</strain>
    </source>
</reference>
<evidence type="ECO:0000256" key="6">
    <source>
        <dbReference type="ARBA" id="ARBA00022824"/>
    </source>
</evidence>
<evidence type="ECO:0000256" key="8">
    <source>
        <dbReference type="ARBA" id="ARBA00023136"/>
    </source>
</evidence>
<comment type="similarity">
    <text evidence="3">Belongs to the PIGS family.</text>
</comment>
<gene>
    <name evidence="11" type="ORF">GYMLUDRAFT_979740</name>
</gene>
<comment type="pathway">
    <text evidence="2">Glycolipid biosynthesis; glycosylphosphatidylinositol-anchor biosynthesis.</text>
</comment>
<keyword evidence="4" id="KW-0337">GPI-anchor biosynthesis</keyword>
<keyword evidence="6" id="KW-0256">Endoplasmic reticulum</keyword>
<dbReference type="GO" id="GO:0042765">
    <property type="term" value="C:GPI-anchor transamidase complex"/>
    <property type="evidence" value="ECO:0007669"/>
    <property type="project" value="InterPro"/>
</dbReference>
<keyword evidence="5 10" id="KW-0812">Transmembrane</keyword>